<keyword evidence="3" id="KW-0732">Signal</keyword>
<reference evidence="5" key="2">
    <citation type="journal article" date="2011" name="BMC Genomics">
        <title>Mycoplasma mycoides, from mycoides Small Colony to capri. A microevolutionary perspective.</title>
        <authorList>
            <person name="Thiaucourt F."/>
            <person name="Manso-Silvan L."/>
            <person name="Salah W."/>
            <person name="Barbe V."/>
            <person name="Berger A."/>
            <person name="Jacob D."/>
            <person name="Breton M."/>
            <person name="Dupuy V."/>
            <person name="Lomenech A.M."/>
            <person name="Blanchard A."/>
            <person name="Sirand-Pugnet P."/>
        </authorList>
    </citation>
    <scope>NUCLEOTIDE SEQUENCE [LARGE SCALE GENOMIC DNA]</scope>
    <source>
        <strain evidence="5">95010</strain>
    </source>
</reference>
<feature type="compositionally biased region" description="Basic and acidic residues" evidence="2">
    <location>
        <begin position="32"/>
        <end position="76"/>
    </location>
</feature>
<protein>
    <recommendedName>
        <fullName evidence="6">Lipoprotein</fullName>
    </recommendedName>
</protein>
<keyword evidence="1" id="KW-0175">Coiled coil</keyword>
<dbReference type="RefSeq" id="WP_013729632.1">
    <property type="nucleotide sequence ID" value="NC_015431.1"/>
</dbReference>
<feature type="coiled-coil region" evidence="1">
    <location>
        <begin position="109"/>
        <end position="136"/>
    </location>
</feature>
<accession>F4MQ54</accession>
<feature type="signal peptide" evidence="3">
    <location>
        <begin position="1"/>
        <end position="21"/>
    </location>
</feature>
<feature type="region of interest" description="Disordered" evidence="2">
    <location>
        <begin position="26"/>
        <end position="92"/>
    </location>
</feature>
<dbReference type="NCBIfam" id="NF038029">
    <property type="entry name" value="LP_plasma"/>
    <property type="match status" value="1"/>
</dbReference>
<dbReference type="InterPro" id="IPR054816">
    <property type="entry name" value="Lipoprotein_mollicutes-type_CS"/>
</dbReference>
<reference evidence="5" key="1">
    <citation type="journal article" date="2011" name="BMC Genomics">
        <title>Mycoplasma mycoides, from "mycoides Small Colony" to "capri". A microevolutionary perspective.</title>
        <authorList>
            <person name="Thiaucourt F."/>
            <person name="Manso-Silvan L."/>
            <person name="Salah W."/>
            <person name="Barbe V."/>
            <person name="Berger A."/>
            <person name="Jacob D."/>
            <person name="Breton M."/>
            <person name="Dupuy V."/>
            <person name="Lomenech A.M."/>
            <person name="Blanchard A."/>
            <person name="Sirand-Pugnet P."/>
        </authorList>
    </citation>
    <scope>NUCLEOTIDE SEQUENCE [LARGE SCALE GENOMIC DNA]</scope>
    <source>
        <strain evidence="5">95010</strain>
    </source>
</reference>
<dbReference type="OrthoDB" id="10017065at2"/>
<evidence type="ECO:0008006" key="6">
    <source>
        <dbReference type="Google" id="ProtNLM"/>
    </source>
</evidence>
<evidence type="ECO:0000256" key="2">
    <source>
        <dbReference type="SAM" id="MobiDB-lite"/>
    </source>
</evidence>
<name>F4MQ54_MYCML</name>
<dbReference type="KEGG" id="mml:MLC_5090"/>
<sequence>MKKLLTILGSLTLIASGGALVVACNRTQPNNNEKKPDSVNPSEKDPSKDPKDGNKPGDKDGKTPGDNKEPKTPEKKPVKKPIQNPAMASANDTQLLFDETINEATRSWNKTYNEKIEKAEMDKVDAQIAYENAIDDASRLTGELLDTWHRMTVYENDQKWIKAEKERIDEIIYREDIADAEEREAAREVDKVLYYEDAIDSFTDSAGRFLDDEYRIQLERHNHKFDEISRKANEDWEEFIALDALDASANHTKELFDIPTNKANLDWAEKYDKRFKFYRELEAKLAKEFKNTASSTTDEYFNVLDTSKENEAWAKNKAEKERLYKERLYKEFTTSSANATEDYFKLLDEIHNREKKRRRMN</sequence>
<dbReference type="PROSITE" id="PS51257">
    <property type="entry name" value="PROKAR_LIPOPROTEIN"/>
    <property type="match status" value="1"/>
</dbReference>
<evidence type="ECO:0000313" key="5">
    <source>
        <dbReference type="Proteomes" id="UP000010103"/>
    </source>
</evidence>
<dbReference type="EMBL" id="FQ377874">
    <property type="protein sequence ID" value="CBW54237.1"/>
    <property type="molecule type" value="Genomic_DNA"/>
</dbReference>
<evidence type="ECO:0000256" key="1">
    <source>
        <dbReference type="SAM" id="Coils"/>
    </source>
</evidence>
<gene>
    <name evidence="4" type="ORF">MLC_5090</name>
</gene>
<proteinExistence type="predicted"/>
<evidence type="ECO:0000256" key="3">
    <source>
        <dbReference type="SAM" id="SignalP"/>
    </source>
</evidence>
<dbReference type="NCBIfam" id="NF045726">
    <property type="entry name" value="XXplasma_LP"/>
    <property type="match status" value="1"/>
</dbReference>
<feature type="chain" id="PRO_5003311378" description="Lipoprotein" evidence="3">
    <location>
        <begin position="22"/>
        <end position="361"/>
    </location>
</feature>
<dbReference type="AlphaFoldDB" id="F4MQ54"/>
<evidence type="ECO:0000313" key="4">
    <source>
        <dbReference type="EMBL" id="CBW54237.1"/>
    </source>
</evidence>
<dbReference type="Proteomes" id="UP000010103">
    <property type="component" value="Chromosome"/>
</dbReference>
<organism evidence="4 5">
    <name type="scientific">Mycoplasma mycoides subsp. capri LC str. 95010</name>
    <dbReference type="NCBI Taxonomy" id="862259"/>
    <lineage>
        <taxon>Bacteria</taxon>
        <taxon>Bacillati</taxon>
        <taxon>Mycoplasmatota</taxon>
        <taxon>Mollicutes</taxon>
        <taxon>Mycoplasmataceae</taxon>
        <taxon>Mycoplasma</taxon>
    </lineage>
</organism>
<dbReference type="HOGENOM" id="CLU_046844_0_0_14"/>